<organism evidence="5 6">
    <name type="scientific">Vibrio nigripulchritudo SOn1</name>
    <dbReference type="NCBI Taxonomy" id="1238450"/>
    <lineage>
        <taxon>Bacteria</taxon>
        <taxon>Pseudomonadati</taxon>
        <taxon>Pseudomonadota</taxon>
        <taxon>Gammaproteobacteria</taxon>
        <taxon>Vibrionales</taxon>
        <taxon>Vibrionaceae</taxon>
        <taxon>Vibrio</taxon>
    </lineage>
</organism>
<dbReference type="GO" id="GO:0009102">
    <property type="term" value="P:biotin biosynthetic process"/>
    <property type="evidence" value="ECO:0007669"/>
    <property type="project" value="TreeGrafter"/>
</dbReference>
<proteinExistence type="predicted"/>
<dbReference type="EMBL" id="CAOF01000133">
    <property type="protein sequence ID" value="CCO47888.1"/>
    <property type="molecule type" value="Genomic_DNA"/>
</dbReference>
<dbReference type="Gene3D" id="3.40.640.10">
    <property type="entry name" value="Type I PLP-dependent aspartate aminotransferase-like (Major domain)"/>
    <property type="match status" value="1"/>
</dbReference>
<evidence type="ECO:0000256" key="2">
    <source>
        <dbReference type="ARBA" id="ARBA00022679"/>
    </source>
</evidence>
<reference evidence="5 6" key="1">
    <citation type="journal article" date="2013" name="ISME J.">
        <title>Comparative genomics of pathogenic lineages of Vibrio nigripulchritudo identifies virulence-associated traits.</title>
        <authorList>
            <person name="Goudenege D."/>
            <person name="Labreuche Y."/>
            <person name="Krin E."/>
            <person name="Ansquer D."/>
            <person name="Mangenot S."/>
            <person name="Calteau A."/>
            <person name="Medigue C."/>
            <person name="Mazel D."/>
            <person name="Polz M.F."/>
            <person name="Le Roux F."/>
        </authorList>
    </citation>
    <scope>NUCLEOTIDE SEQUENCE [LARGE SCALE GENOMIC DNA]</scope>
    <source>
        <strain evidence="5 6">SOn1</strain>
    </source>
</reference>
<dbReference type="InterPro" id="IPR004839">
    <property type="entry name" value="Aminotransferase_I/II_large"/>
</dbReference>
<dbReference type="EC" id="2.3.-.-" evidence="5"/>
<dbReference type="RefSeq" id="WP_004408985.1">
    <property type="nucleotide sequence ID" value="NZ_LK391965.1"/>
</dbReference>
<dbReference type="InterPro" id="IPR015424">
    <property type="entry name" value="PyrdxlP-dep_Trfase"/>
</dbReference>
<comment type="caution">
    <text evidence="5">The sequence shown here is derived from an EMBL/GenBank/DDBJ whole genome shotgun (WGS) entry which is preliminary data.</text>
</comment>
<evidence type="ECO:0000256" key="3">
    <source>
        <dbReference type="ARBA" id="ARBA00022898"/>
    </source>
</evidence>
<sequence length="390" mass="43206">MSNLTAKPLPNFIENKLENYLEKNIYSRNNGKHIVQGLLPNDDSIVLRSNDYLAICNHDYIKERQISALTHAKREPIMSAVFQDQTIEEGSFEQKFADFLGFDHCIITQSGWAANVGLLQTIADENTHIYIDFFAHMSLWHGAQNANSKIHPFLHNRPKNLLKQIKKYGPGIVVIDSVYSTHGTVAPLKEFVEVANEQGCAIIVDESHSIGTHGPHGAGLLAELGLTDKVDFVTTSLAKTFSYRAGAILCHHKVHECLPFISLPAIFSSGIIPYEMEALKATLELIKGSDERREDLFNKSHRLIAGLKSLDISTDSDSQIVAIETGTEENTEKVRDFFELNGIFGAVFCSPATPKNKSVIRLSVNSDVSDSELDKVLTVCSLAKEKGLLQ</sequence>
<dbReference type="PANTHER" id="PTHR13693:SF100">
    <property type="entry name" value="8-AMINO-7-OXONONANOATE SYNTHASE"/>
    <property type="match status" value="1"/>
</dbReference>
<dbReference type="Proteomes" id="UP000018211">
    <property type="component" value="Unassembled WGS sequence"/>
</dbReference>
<comment type="cofactor">
    <cofactor evidence="1">
        <name>pyridoxal 5'-phosphate</name>
        <dbReference type="ChEBI" id="CHEBI:597326"/>
    </cofactor>
</comment>
<evidence type="ECO:0000256" key="1">
    <source>
        <dbReference type="ARBA" id="ARBA00001933"/>
    </source>
</evidence>
<keyword evidence="5" id="KW-0012">Acyltransferase</keyword>
<dbReference type="SUPFAM" id="SSF53383">
    <property type="entry name" value="PLP-dependent transferases"/>
    <property type="match status" value="1"/>
</dbReference>
<protein>
    <submittedName>
        <fullName evidence="5">CAI-1 autoinducer synthase (Cholerae quorum-sensing autoinducer)</fullName>
        <ecNumber evidence="5">2.3.-.-</ecNumber>
    </submittedName>
</protein>
<accession>A0AAV2VT62</accession>
<keyword evidence="2 5" id="KW-0808">Transferase</keyword>
<dbReference type="AlphaFoldDB" id="A0AAV2VT62"/>
<dbReference type="InterPro" id="IPR015422">
    <property type="entry name" value="PyrdxlP-dep_Trfase_small"/>
</dbReference>
<dbReference type="InterPro" id="IPR050087">
    <property type="entry name" value="AON_synthase_class-II"/>
</dbReference>
<evidence type="ECO:0000313" key="5">
    <source>
        <dbReference type="EMBL" id="CCO47888.1"/>
    </source>
</evidence>
<dbReference type="GO" id="GO:0030170">
    <property type="term" value="F:pyridoxal phosphate binding"/>
    <property type="evidence" value="ECO:0007669"/>
    <property type="project" value="InterPro"/>
</dbReference>
<keyword evidence="3" id="KW-0663">Pyridoxal phosphate</keyword>
<dbReference type="PANTHER" id="PTHR13693">
    <property type="entry name" value="CLASS II AMINOTRANSFERASE/8-AMINO-7-OXONONANOATE SYNTHASE"/>
    <property type="match status" value="1"/>
</dbReference>
<evidence type="ECO:0000313" key="6">
    <source>
        <dbReference type="Proteomes" id="UP000018211"/>
    </source>
</evidence>
<dbReference type="Gene3D" id="3.90.1150.10">
    <property type="entry name" value="Aspartate Aminotransferase, domain 1"/>
    <property type="match status" value="1"/>
</dbReference>
<name>A0AAV2VT62_9VIBR</name>
<dbReference type="GeneID" id="97544224"/>
<dbReference type="Pfam" id="PF00155">
    <property type="entry name" value="Aminotran_1_2"/>
    <property type="match status" value="1"/>
</dbReference>
<dbReference type="InterPro" id="IPR015421">
    <property type="entry name" value="PyrdxlP-dep_Trfase_major"/>
</dbReference>
<dbReference type="NCBIfam" id="NF005526">
    <property type="entry name" value="PRK07179.1"/>
    <property type="match status" value="1"/>
</dbReference>
<feature type="domain" description="Aminotransferase class I/classII large" evidence="4">
    <location>
        <begin position="45"/>
        <end position="377"/>
    </location>
</feature>
<dbReference type="GO" id="GO:0008710">
    <property type="term" value="F:8-amino-7-oxononanoate synthase activity"/>
    <property type="evidence" value="ECO:0007669"/>
    <property type="project" value="TreeGrafter"/>
</dbReference>
<gene>
    <name evidence="5" type="primary">cqsA</name>
    <name evidence="5" type="ORF">VIBNISOn1_410040</name>
</gene>
<evidence type="ECO:0000259" key="4">
    <source>
        <dbReference type="Pfam" id="PF00155"/>
    </source>
</evidence>